<dbReference type="EC" id="2.7.11.1" evidence="1"/>
<keyword evidence="8" id="KW-0812">Transmembrane</keyword>
<feature type="domain" description="Protein kinase" evidence="10">
    <location>
        <begin position="310"/>
        <end position="562"/>
    </location>
</feature>
<dbReference type="SUPFAM" id="SSF56112">
    <property type="entry name" value="Protein kinase-like (PK-like)"/>
    <property type="match status" value="1"/>
</dbReference>
<dbReference type="PROSITE" id="PS00108">
    <property type="entry name" value="PROTEIN_KINASE_ST"/>
    <property type="match status" value="1"/>
</dbReference>
<feature type="domain" description="KEN" evidence="11">
    <location>
        <begin position="565"/>
        <end position="692"/>
    </location>
</feature>
<dbReference type="PROSITE" id="PS51392">
    <property type="entry name" value="KEN"/>
    <property type="match status" value="1"/>
</dbReference>
<dbReference type="OrthoDB" id="63989at2759"/>
<dbReference type="GO" id="GO:0036498">
    <property type="term" value="P:IRE1-mediated unfolded protein response"/>
    <property type="evidence" value="ECO:0007669"/>
    <property type="project" value="TreeGrafter"/>
</dbReference>
<comment type="caution">
    <text evidence="12">The sequence shown here is derived from an EMBL/GenBank/DDBJ whole genome shotgun (WGS) entry which is preliminary data.</text>
</comment>
<evidence type="ECO:0000256" key="3">
    <source>
        <dbReference type="ARBA" id="ARBA00022679"/>
    </source>
</evidence>
<sequence length="692" mass="79247">MFFLLISVALAQLALPKQELVLISTLEGKIHALNSLGVYQWTLDTNKPLISSYYSEIAFEENPAPLITTLSGEVVEFVNGNFIKLRQNIKDLVERPPDYVRNRIYIGEKSLRAYILDKNSGDVLGYYENSQQFSQDKTSETITIGLVNYMYSVLDANTMNTIYNISYTELLTLHKTINIHKTNTDFFSYLQNIDGAITALHSFDTAGELSKEVYIPEYTQKIKLNNVGNNMIYAELVDENDEGKNVFALTHEPLLMIEGQIEEKVYWWWVILLLIPLLYGLLKRKKTIQVMKSEAAVETVEVVEKKKIELFVDKILGHGSQGTTVFEGMFQERPVAVKRMLKNCIKEAKQEVSLLIKADAHPNVVTFFAWEEDDTFVYLAFEKCVGTLADVVTESIKKKKKGLKIKKIPEILKLLHDSALGLSYLHKLNIVHRDIKPMNILIDSKNIAKIADMASGKRLAKDVSSFGTQAHGSSGWQPKEVLANQRRTKAVDIFSLGCTFYYSLTKGGHPFGSRIQRDNNILSSNYSLKGISNEAKHLIQKMIQMDFSKRPQIDYVHQHCLFWSSQIKLNFLQDVSDLLEAEGNGSLLEIELECYCKFMMDRPWDEVLGAEFIANLGKYRKYDHSSVKDLLRVIRNKMHHFHDMPELLKVLVGPMPDGFFEFFDKRFPLLFITLFDYLEISGNRLISKYIKI</sequence>
<evidence type="ECO:0000313" key="12">
    <source>
        <dbReference type="EMBL" id="OMJ88531.1"/>
    </source>
</evidence>
<dbReference type="InterPro" id="IPR000719">
    <property type="entry name" value="Prot_kinase_dom"/>
</dbReference>
<dbReference type="GO" id="GO:0006397">
    <property type="term" value="P:mRNA processing"/>
    <property type="evidence" value="ECO:0007669"/>
    <property type="project" value="InterPro"/>
</dbReference>
<keyword evidence="2" id="KW-0723">Serine/threonine-protein kinase</keyword>
<keyword evidence="7" id="KW-0067">ATP-binding</keyword>
<dbReference type="GO" id="GO:0051082">
    <property type="term" value="F:unfolded protein binding"/>
    <property type="evidence" value="ECO:0007669"/>
    <property type="project" value="TreeGrafter"/>
</dbReference>
<proteinExistence type="predicted"/>
<protein>
    <recommendedName>
        <fullName evidence="1">non-specific serine/threonine protein kinase</fullName>
        <ecNumber evidence="1">2.7.11.1</ecNumber>
    </recommendedName>
</protein>
<evidence type="ECO:0000256" key="2">
    <source>
        <dbReference type="ARBA" id="ARBA00022527"/>
    </source>
</evidence>
<dbReference type="InterPro" id="IPR045133">
    <property type="entry name" value="IRE1/2-like"/>
</dbReference>
<keyword evidence="4 9" id="KW-0732">Signal</keyword>
<dbReference type="AlphaFoldDB" id="A0A1R2CHQ8"/>
<dbReference type="InterPro" id="IPR010513">
    <property type="entry name" value="KEN_dom"/>
</dbReference>
<keyword evidence="6" id="KW-0418">Kinase</keyword>
<dbReference type="Gene3D" id="1.10.510.10">
    <property type="entry name" value="Transferase(Phosphotransferase) domain 1"/>
    <property type="match status" value="1"/>
</dbReference>
<dbReference type="Gene3D" id="3.30.200.20">
    <property type="entry name" value="Phosphorylase Kinase, domain 1"/>
    <property type="match status" value="1"/>
</dbReference>
<evidence type="ECO:0000256" key="7">
    <source>
        <dbReference type="ARBA" id="ARBA00022840"/>
    </source>
</evidence>
<feature type="signal peptide" evidence="9">
    <location>
        <begin position="1"/>
        <end position="16"/>
    </location>
</feature>
<dbReference type="Gene3D" id="1.20.1440.180">
    <property type="entry name" value="KEN domain"/>
    <property type="match status" value="1"/>
</dbReference>
<evidence type="ECO:0000256" key="4">
    <source>
        <dbReference type="ARBA" id="ARBA00022729"/>
    </source>
</evidence>
<feature type="transmembrane region" description="Helical" evidence="8">
    <location>
        <begin position="265"/>
        <end position="282"/>
    </location>
</feature>
<dbReference type="FunFam" id="3.30.200.20:FF:000077">
    <property type="entry name" value="Putative Serine/threonine-protein kinase/endoribonuclease IRE1"/>
    <property type="match status" value="1"/>
</dbReference>
<dbReference type="Pfam" id="PF06479">
    <property type="entry name" value="Ribonuc_2-5A"/>
    <property type="match status" value="1"/>
</dbReference>
<keyword evidence="13" id="KW-1185">Reference proteome</keyword>
<gene>
    <name evidence="12" type="ORF">SteCoe_9478</name>
</gene>
<dbReference type="PROSITE" id="PS50011">
    <property type="entry name" value="PROTEIN_KINASE_DOM"/>
    <property type="match status" value="1"/>
</dbReference>
<dbReference type="SMART" id="SM00220">
    <property type="entry name" value="S_TKc"/>
    <property type="match status" value="1"/>
</dbReference>
<dbReference type="GO" id="GO:0005524">
    <property type="term" value="F:ATP binding"/>
    <property type="evidence" value="ECO:0007669"/>
    <property type="project" value="UniProtKB-KW"/>
</dbReference>
<dbReference type="SMART" id="SM00580">
    <property type="entry name" value="PUG"/>
    <property type="match status" value="1"/>
</dbReference>
<reference evidence="12 13" key="1">
    <citation type="submission" date="2016-11" db="EMBL/GenBank/DDBJ databases">
        <title>The macronuclear genome of Stentor coeruleus: a giant cell with tiny introns.</title>
        <authorList>
            <person name="Slabodnick M."/>
            <person name="Ruby J.G."/>
            <person name="Reiff S.B."/>
            <person name="Swart E.C."/>
            <person name="Gosai S."/>
            <person name="Prabakaran S."/>
            <person name="Witkowska E."/>
            <person name="Larue G.E."/>
            <person name="Fisher S."/>
            <person name="Freeman R.M."/>
            <person name="Gunawardena J."/>
            <person name="Chu W."/>
            <person name="Stover N.A."/>
            <person name="Gregory B.D."/>
            <person name="Nowacki M."/>
            <person name="Derisi J."/>
            <person name="Roy S.W."/>
            <person name="Marshall W.F."/>
            <person name="Sood P."/>
        </authorList>
    </citation>
    <scope>NUCLEOTIDE SEQUENCE [LARGE SCALE GENOMIC DNA]</scope>
    <source>
        <strain evidence="12">WM001</strain>
    </source>
</reference>
<keyword evidence="5" id="KW-0547">Nucleotide-binding</keyword>
<accession>A0A1R2CHQ8</accession>
<dbReference type="InterPro" id="IPR011009">
    <property type="entry name" value="Kinase-like_dom_sf"/>
</dbReference>
<dbReference type="GO" id="GO:1990604">
    <property type="term" value="C:IRE1-TRAF2-ASK1 complex"/>
    <property type="evidence" value="ECO:0007669"/>
    <property type="project" value="TreeGrafter"/>
</dbReference>
<keyword evidence="8" id="KW-1133">Transmembrane helix</keyword>
<keyword evidence="8" id="KW-0472">Membrane</keyword>
<evidence type="ECO:0000259" key="10">
    <source>
        <dbReference type="PROSITE" id="PS50011"/>
    </source>
</evidence>
<evidence type="ECO:0000256" key="1">
    <source>
        <dbReference type="ARBA" id="ARBA00012513"/>
    </source>
</evidence>
<name>A0A1R2CHQ8_9CILI</name>
<dbReference type="PANTHER" id="PTHR13954:SF6">
    <property type="entry name" value="NON-SPECIFIC SERINE_THREONINE PROTEIN KINASE"/>
    <property type="match status" value="1"/>
</dbReference>
<evidence type="ECO:0000256" key="6">
    <source>
        <dbReference type="ARBA" id="ARBA00022777"/>
    </source>
</evidence>
<dbReference type="Pfam" id="PF00069">
    <property type="entry name" value="Pkinase"/>
    <property type="match status" value="1"/>
</dbReference>
<evidence type="ECO:0000256" key="5">
    <source>
        <dbReference type="ARBA" id="ARBA00022741"/>
    </source>
</evidence>
<dbReference type="GO" id="GO:0004521">
    <property type="term" value="F:RNA endonuclease activity"/>
    <property type="evidence" value="ECO:0007669"/>
    <property type="project" value="InterPro"/>
</dbReference>
<dbReference type="GO" id="GO:0004674">
    <property type="term" value="F:protein serine/threonine kinase activity"/>
    <property type="evidence" value="ECO:0007669"/>
    <property type="project" value="UniProtKB-KW"/>
</dbReference>
<evidence type="ECO:0000313" key="13">
    <source>
        <dbReference type="Proteomes" id="UP000187209"/>
    </source>
</evidence>
<dbReference type="EMBL" id="MPUH01000148">
    <property type="protein sequence ID" value="OMJ88531.1"/>
    <property type="molecule type" value="Genomic_DNA"/>
</dbReference>
<dbReference type="InterPro" id="IPR008271">
    <property type="entry name" value="Ser/Thr_kinase_AS"/>
</dbReference>
<evidence type="ECO:0000256" key="9">
    <source>
        <dbReference type="SAM" id="SignalP"/>
    </source>
</evidence>
<evidence type="ECO:0000256" key="8">
    <source>
        <dbReference type="SAM" id="Phobius"/>
    </source>
</evidence>
<dbReference type="Proteomes" id="UP000187209">
    <property type="component" value="Unassembled WGS sequence"/>
</dbReference>
<dbReference type="PANTHER" id="PTHR13954">
    <property type="entry name" value="IRE1-RELATED"/>
    <property type="match status" value="1"/>
</dbReference>
<dbReference type="InterPro" id="IPR038357">
    <property type="entry name" value="KEN_sf"/>
</dbReference>
<keyword evidence="3" id="KW-0808">Transferase</keyword>
<feature type="chain" id="PRO_5013000630" description="non-specific serine/threonine protein kinase" evidence="9">
    <location>
        <begin position="17"/>
        <end position="692"/>
    </location>
</feature>
<organism evidence="12 13">
    <name type="scientific">Stentor coeruleus</name>
    <dbReference type="NCBI Taxonomy" id="5963"/>
    <lineage>
        <taxon>Eukaryota</taxon>
        <taxon>Sar</taxon>
        <taxon>Alveolata</taxon>
        <taxon>Ciliophora</taxon>
        <taxon>Postciliodesmatophora</taxon>
        <taxon>Heterotrichea</taxon>
        <taxon>Heterotrichida</taxon>
        <taxon>Stentoridae</taxon>
        <taxon>Stentor</taxon>
    </lineage>
</organism>
<evidence type="ECO:0000259" key="11">
    <source>
        <dbReference type="PROSITE" id="PS51392"/>
    </source>
</evidence>